<feature type="domain" description="CoA carboxyltransferase C-terminal" evidence="2">
    <location>
        <begin position="268"/>
        <end position="493"/>
    </location>
</feature>
<protein>
    <submittedName>
        <fullName evidence="3">Carboxyl transferase</fullName>
    </submittedName>
</protein>
<evidence type="ECO:0000259" key="2">
    <source>
        <dbReference type="PROSITE" id="PS50989"/>
    </source>
</evidence>
<gene>
    <name evidence="3" type="ORF">EYC98_16880</name>
</gene>
<accession>A0ABT3TJS0</accession>
<keyword evidence="3" id="KW-0808">Transferase</keyword>
<dbReference type="InterPro" id="IPR029045">
    <property type="entry name" value="ClpP/crotonase-like_dom_sf"/>
</dbReference>
<feature type="domain" description="CoA carboxyltransferase N-terminal" evidence="1">
    <location>
        <begin position="11"/>
        <end position="263"/>
    </location>
</feature>
<dbReference type="InterPro" id="IPR034733">
    <property type="entry name" value="AcCoA_carboxyl_beta"/>
</dbReference>
<sequence>MVLATHNPEAWNSLLQQLQARTDAAKAMGGEDKIARQHSRNRQTARERIDILCDSASFSEIGALAGGNHPGGAAAVPGDGLVGGTGRVHGRSVVVMAEDFTVKGGSIGHPNAAKRARLVRMAAEQQLPLVLMLDGAGERATNGSERYPVAPGDLQLVADLKGQVPVVTLVMGTSAGHGALTGMFADLIIMTAGSAMFTAGPPLVKAALGIDATAEELGGAQMHTAESGVAHNLANSEAEAVAMARYFLSMLPARAGGKVPESREAPAAQPRAVDQLMTLIPPQVNLAYDMRDVLQELVDSQTLFELQPAYGRTMIVALARIGGVACMIVANQPAVMAGAITAAGAYKATHFIDVAAAFGLPLLSLLDNPGVLPGAASEREGVLRAAGQMFAAQRRYRGRKVVATLRKAFGFGSSVMGMNPWDRQTISLALPSVTLGGVPAIGGAEATRASAEESAQMQELQSGAWVPADAMAFDKVIAPGELRNEIIQALYLD</sequence>
<name>A0ABT3TJS0_9GAMM</name>
<dbReference type="InterPro" id="IPR011762">
    <property type="entry name" value="COA_CT_N"/>
</dbReference>
<keyword evidence="4" id="KW-1185">Reference proteome</keyword>
<dbReference type="PANTHER" id="PTHR43842:SF2">
    <property type="entry name" value="PROPIONYL-COA CARBOXYLASE BETA CHAIN, MITOCHONDRIAL"/>
    <property type="match status" value="1"/>
</dbReference>
<dbReference type="PROSITE" id="PS50989">
    <property type="entry name" value="COA_CT_CTER"/>
    <property type="match status" value="1"/>
</dbReference>
<dbReference type="InterPro" id="IPR051047">
    <property type="entry name" value="AccD/PCCB"/>
</dbReference>
<dbReference type="Pfam" id="PF01039">
    <property type="entry name" value="Carboxyl_trans"/>
    <property type="match status" value="1"/>
</dbReference>
<dbReference type="EMBL" id="SHNN01000003">
    <property type="protein sequence ID" value="MCX2982539.1"/>
    <property type="molecule type" value="Genomic_DNA"/>
</dbReference>
<evidence type="ECO:0000313" key="4">
    <source>
        <dbReference type="Proteomes" id="UP001143362"/>
    </source>
</evidence>
<dbReference type="InterPro" id="IPR011763">
    <property type="entry name" value="COA_CT_C"/>
</dbReference>
<organism evidence="3 4">
    <name type="scientific">Candidatus Litorirhabdus singularis</name>
    <dbReference type="NCBI Taxonomy" id="2518993"/>
    <lineage>
        <taxon>Bacteria</taxon>
        <taxon>Pseudomonadati</taxon>
        <taxon>Pseudomonadota</taxon>
        <taxon>Gammaproteobacteria</taxon>
        <taxon>Cellvibrionales</taxon>
        <taxon>Halieaceae</taxon>
        <taxon>Candidatus Litorirhabdus</taxon>
    </lineage>
</organism>
<dbReference type="PANTHER" id="PTHR43842">
    <property type="entry name" value="PROPIONYL-COA CARBOXYLASE BETA CHAIN"/>
    <property type="match status" value="1"/>
</dbReference>
<dbReference type="SUPFAM" id="SSF52096">
    <property type="entry name" value="ClpP/crotonase"/>
    <property type="match status" value="2"/>
</dbReference>
<evidence type="ECO:0000313" key="3">
    <source>
        <dbReference type="EMBL" id="MCX2982539.1"/>
    </source>
</evidence>
<comment type="caution">
    <text evidence="3">The sequence shown here is derived from an EMBL/GenBank/DDBJ whole genome shotgun (WGS) entry which is preliminary data.</text>
</comment>
<dbReference type="Gene3D" id="3.90.226.10">
    <property type="entry name" value="2-enoyl-CoA Hydratase, Chain A, domain 1"/>
    <property type="match status" value="2"/>
</dbReference>
<dbReference type="PROSITE" id="PS50980">
    <property type="entry name" value="COA_CT_NTER"/>
    <property type="match status" value="1"/>
</dbReference>
<dbReference type="Proteomes" id="UP001143362">
    <property type="component" value="Unassembled WGS sequence"/>
</dbReference>
<dbReference type="GO" id="GO:0016740">
    <property type="term" value="F:transferase activity"/>
    <property type="evidence" value="ECO:0007669"/>
    <property type="project" value="UniProtKB-KW"/>
</dbReference>
<reference evidence="3" key="1">
    <citation type="submission" date="2019-02" db="EMBL/GenBank/DDBJ databases">
        <authorList>
            <person name="Li S.-H."/>
        </authorList>
    </citation>
    <scope>NUCLEOTIDE SEQUENCE</scope>
    <source>
        <strain evidence="3">IMCC14734</strain>
    </source>
</reference>
<proteinExistence type="predicted"/>
<evidence type="ECO:0000259" key="1">
    <source>
        <dbReference type="PROSITE" id="PS50980"/>
    </source>
</evidence>